<organism evidence="3 4">
    <name type="scientific">Dictyobacter kobayashii</name>
    <dbReference type="NCBI Taxonomy" id="2014872"/>
    <lineage>
        <taxon>Bacteria</taxon>
        <taxon>Bacillati</taxon>
        <taxon>Chloroflexota</taxon>
        <taxon>Ktedonobacteria</taxon>
        <taxon>Ktedonobacterales</taxon>
        <taxon>Dictyobacteraceae</taxon>
        <taxon>Dictyobacter</taxon>
    </lineage>
</organism>
<proteinExistence type="predicted"/>
<dbReference type="Pfam" id="PF02811">
    <property type="entry name" value="PHP"/>
    <property type="match status" value="1"/>
</dbReference>
<gene>
    <name evidence="3" type="ORF">KDK_21640</name>
</gene>
<dbReference type="InterPro" id="IPR004013">
    <property type="entry name" value="PHP_dom"/>
</dbReference>
<accession>A0A402AH30</accession>
<dbReference type="InterPro" id="IPR003141">
    <property type="entry name" value="Pol/His_phosphatase_N"/>
</dbReference>
<dbReference type="Gene3D" id="3.20.20.140">
    <property type="entry name" value="Metal-dependent hydrolases"/>
    <property type="match status" value="1"/>
</dbReference>
<evidence type="ECO:0000313" key="3">
    <source>
        <dbReference type="EMBL" id="GCE18364.1"/>
    </source>
</evidence>
<dbReference type="Gene3D" id="1.10.150.650">
    <property type="match status" value="1"/>
</dbReference>
<evidence type="ECO:0000259" key="2">
    <source>
        <dbReference type="SMART" id="SM00481"/>
    </source>
</evidence>
<dbReference type="RefSeq" id="WP_126549913.1">
    <property type="nucleotide sequence ID" value="NZ_BIFS01000001.1"/>
</dbReference>
<comment type="caution">
    <text evidence="3">The sequence shown here is derived from an EMBL/GenBank/DDBJ whole genome shotgun (WGS) entry which is preliminary data.</text>
</comment>
<feature type="domain" description="Polymerase/histidinol phosphatase N-terminal" evidence="2">
    <location>
        <begin position="5"/>
        <end position="70"/>
    </location>
</feature>
<dbReference type="OrthoDB" id="9804333at2"/>
<protein>
    <submittedName>
        <fullName evidence="3">Phosphatase</fullName>
    </submittedName>
</protein>
<dbReference type="Proteomes" id="UP000287188">
    <property type="component" value="Unassembled WGS sequence"/>
</dbReference>
<dbReference type="SMART" id="SM00481">
    <property type="entry name" value="POLIIIAc"/>
    <property type="match status" value="1"/>
</dbReference>
<dbReference type="AlphaFoldDB" id="A0A402AH30"/>
<evidence type="ECO:0000256" key="1">
    <source>
        <dbReference type="SAM" id="MobiDB-lite"/>
    </source>
</evidence>
<dbReference type="CDD" id="cd07438">
    <property type="entry name" value="PHP_HisPPase_AMP"/>
    <property type="match status" value="1"/>
</dbReference>
<dbReference type="EMBL" id="BIFS01000001">
    <property type="protein sequence ID" value="GCE18364.1"/>
    <property type="molecule type" value="Genomic_DNA"/>
</dbReference>
<dbReference type="InterPro" id="IPR016195">
    <property type="entry name" value="Pol/histidinol_Pase-like"/>
</dbReference>
<evidence type="ECO:0000313" key="4">
    <source>
        <dbReference type="Proteomes" id="UP000287188"/>
    </source>
</evidence>
<dbReference type="InterPro" id="IPR052018">
    <property type="entry name" value="PHP_domain"/>
</dbReference>
<dbReference type="GO" id="GO:0035312">
    <property type="term" value="F:5'-3' DNA exonuclease activity"/>
    <property type="evidence" value="ECO:0007669"/>
    <property type="project" value="TreeGrafter"/>
</dbReference>
<name>A0A402AH30_9CHLR</name>
<sequence length="294" mass="32144">MANTIDLHTHSTASDGIYSPSDLLKQAQQAGLKVLALTDHDSTDGLAEATEAAHELGIELIPGIELNTDVSGGEIHVLGYYLEYQRPEFQAILKVLRDARVRRGQRMVELLNEQGINISWDRVREIAQGSVGRPHVAKALMEAGYVQSIGEAFDKYIGKGCHAYVPRYKLSPEDAVRLINSANGLAVMAHPIGLPGLDKLREWLPDLQRAGMVGLETYYGPYTHKDEQALLSLAKQYNLIPTGGTDFHGPGIHPTPLGGRFVPPESVERLKALAAKRQGTTPPTFELPSPVEEK</sequence>
<reference evidence="4" key="1">
    <citation type="submission" date="2018-12" db="EMBL/GenBank/DDBJ databases">
        <title>Tengunoibacter tsumagoiensis gen. nov., sp. nov., Dictyobacter kobayashii sp. nov., D. alpinus sp. nov., and D. joshuensis sp. nov. and description of Dictyobacteraceae fam. nov. within the order Ktedonobacterales isolated from Tengu-no-mugimeshi.</title>
        <authorList>
            <person name="Wang C.M."/>
            <person name="Zheng Y."/>
            <person name="Sakai Y."/>
            <person name="Toyoda A."/>
            <person name="Minakuchi Y."/>
            <person name="Abe K."/>
            <person name="Yokota A."/>
            <person name="Yabe S."/>
        </authorList>
    </citation>
    <scope>NUCLEOTIDE SEQUENCE [LARGE SCALE GENOMIC DNA]</scope>
    <source>
        <strain evidence="4">Uno11</strain>
    </source>
</reference>
<keyword evidence="4" id="KW-1185">Reference proteome</keyword>
<dbReference type="PANTHER" id="PTHR42924">
    <property type="entry name" value="EXONUCLEASE"/>
    <property type="match status" value="1"/>
</dbReference>
<feature type="region of interest" description="Disordered" evidence="1">
    <location>
        <begin position="274"/>
        <end position="294"/>
    </location>
</feature>
<dbReference type="GO" id="GO:0004534">
    <property type="term" value="F:5'-3' RNA exonuclease activity"/>
    <property type="evidence" value="ECO:0007669"/>
    <property type="project" value="TreeGrafter"/>
</dbReference>
<dbReference type="PANTHER" id="PTHR42924:SF3">
    <property type="entry name" value="POLYMERASE_HISTIDINOL PHOSPHATASE N-TERMINAL DOMAIN-CONTAINING PROTEIN"/>
    <property type="match status" value="1"/>
</dbReference>
<dbReference type="SUPFAM" id="SSF89550">
    <property type="entry name" value="PHP domain-like"/>
    <property type="match status" value="1"/>
</dbReference>